<comment type="caution">
    <text evidence="1">The sequence shown here is derived from an EMBL/GenBank/DDBJ whole genome shotgun (WGS) entry which is preliminary data.</text>
</comment>
<evidence type="ECO:0000313" key="1">
    <source>
        <dbReference type="EMBL" id="MCS0631867.1"/>
    </source>
</evidence>
<dbReference type="EMBL" id="JANUHC010000008">
    <property type="protein sequence ID" value="MCS0631867.1"/>
    <property type="molecule type" value="Genomic_DNA"/>
</dbReference>
<reference evidence="1" key="1">
    <citation type="submission" date="2022-08" db="EMBL/GenBank/DDBJ databases">
        <title>Reclassification of Massilia species as members of the genera Telluria, Duganella, Pseudoduganella, Mokoshia gen. nov. and Zemynaea gen. nov. using orthogonal and non-orthogonal genome-based approaches.</title>
        <authorList>
            <person name="Bowman J.P."/>
        </authorList>
    </citation>
    <scope>NUCLEOTIDE SEQUENCE</scope>
    <source>
        <strain evidence="1">LMG 11547</strain>
    </source>
</reference>
<keyword evidence="2" id="KW-1185">Reference proteome</keyword>
<accession>A0ABT2C3A3</accession>
<dbReference type="Proteomes" id="UP001165263">
    <property type="component" value="Unassembled WGS sequence"/>
</dbReference>
<proteinExistence type="predicted"/>
<name>A0ABT2C3A3_9BURK</name>
<gene>
    <name evidence="1" type="ORF">NX786_21280</name>
</gene>
<dbReference type="RefSeq" id="WP_259450913.1">
    <property type="nucleotide sequence ID" value="NZ_CP119520.1"/>
</dbReference>
<protein>
    <recommendedName>
        <fullName evidence="3">Biopolymer transporter ExbD</fullName>
    </recommendedName>
</protein>
<sequence length="81" mass="8834">MDDQLRVRVADNETICIDGRLLTGNTELVDALRSALQNNPNVALVIEPVEAEYYAGVAKVIYASQRAGVPVENLRYAMGKA</sequence>
<organism evidence="1 2">
    <name type="scientific">Telluria mixta</name>
    <dbReference type="NCBI Taxonomy" id="34071"/>
    <lineage>
        <taxon>Bacteria</taxon>
        <taxon>Pseudomonadati</taxon>
        <taxon>Pseudomonadota</taxon>
        <taxon>Betaproteobacteria</taxon>
        <taxon>Burkholderiales</taxon>
        <taxon>Oxalobacteraceae</taxon>
        <taxon>Telluria group</taxon>
        <taxon>Telluria</taxon>
    </lineage>
</organism>
<evidence type="ECO:0008006" key="3">
    <source>
        <dbReference type="Google" id="ProtNLM"/>
    </source>
</evidence>
<evidence type="ECO:0000313" key="2">
    <source>
        <dbReference type="Proteomes" id="UP001165263"/>
    </source>
</evidence>